<dbReference type="Proteomes" id="UP000315783">
    <property type="component" value="Unassembled WGS sequence"/>
</dbReference>
<dbReference type="AlphaFoldDB" id="A0A545V382"/>
<keyword evidence="2" id="KW-1185">Reference proteome</keyword>
<accession>A0A545V382</accession>
<name>A0A545V382_9HYPO</name>
<evidence type="ECO:0000313" key="1">
    <source>
        <dbReference type="EMBL" id="TQV96170.1"/>
    </source>
</evidence>
<comment type="caution">
    <text evidence="1">The sequence shown here is derived from an EMBL/GenBank/DDBJ whole genome shotgun (WGS) entry which is preliminary data.</text>
</comment>
<gene>
    <name evidence="1" type="ORF">IF1G_04753</name>
</gene>
<protein>
    <submittedName>
        <fullName evidence="1">Uncharacterized protein</fullName>
    </submittedName>
</protein>
<sequence length="73" mass="8000">MLRVGGASKHAQRGCITSGVRDPSSLCRTICVPSKYYEEPQLNAVCKPPCSAPGCFQFTYYCPVTLLQLQRCA</sequence>
<proteinExistence type="predicted"/>
<dbReference type="EMBL" id="SPUK01000006">
    <property type="protein sequence ID" value="TQV96170.1"/>
    <property type="molecule type" value="Genomic_DNA"/>
</dbReference>
<reference evidence="1 2" key="1">
    <citation type="journal article" date="2019" name="Appl. Microbiol. Biotechnol.">
        <title>Genome sequence of Isaria javanica and comparative genome analysis insights into family S53 peptidase evolution in fungal entomopathogens.</title>
        <authorList>
            <person name="Lin R."/>
            <person name="Zhang X."/>
            <person name="Xin B."/>
            <person name="Zou M."/>
            <person name="Gao Y."/>
            <person name="Qin F."/>
            <person name="Hu Q."/>
            <person name="Xie B."/>
            <person name="Cheng X."/>
        </authorList>
    </citation>
    <scope>NUCLEOTIDE SEQUENCE [LARGE SCALE GENOMIC DNA]</scope>
    <source>
        <strain evidence="1 2">IJ1G</strain>
    </source>
</reference>
<organism evidence="1 2">
    <name type="scientific">Cordyceps javanica</name>
    <dbReference type="NCBI Taxonomy" id="43265"/>
    <lineage>
        <taxon>Eukaryota</taxon>
        <taxon>Fungi</taxon>
        <taxon>Dikarya</taxon>
        <taxon>Ascomycota</taxon>
        <taxon>Pezizomycotina</taxon>
        <taxon>Sordariomycetes</taxon>
        <taxon>Hypocreomycetidae</taxon>
        <taxon>Hypocreales</taxon>
        <taxon>Cordycipitaceae</taxon>
        <taxon>Cordyceps</taxon>
    </lineage>
</organism>
<evidence type="ECO:0000313" key="2">
    <source>
        <dbReference type="Proteomes" id="UP000315783"/>
    </source>
</evidence>